<dbReference type="PANTHER" id="PTHR43194:SF2">
    <property type="entry name" value="PEROXISOMAL MEMBRANE PROTEIN LPX1"/>
    <property type="match status" value="1"/>
</dbReference>
<evidence type="ECO:0000313" key="3">
    <source>
        <dbReference type="Proteomes" id="UP000680865"/>
    </source>
</evidence>
<reference evidence="2" key="1">
    <citation type="submission" date="2021-03" db="EMBL/GenBank/DDBJ databases">
        <title>Whole genome shotgun sequence of Actinoplanes consettensis NBRC 14913.</title>
        <authorList>
            <person name="Komaki H."/>
            <person name="Tamura T."/>
        </authorList>
    </citation>
    <scope>NUCLEOTIDE SEQUENCE</scope>
    <source>
        <strain evidence="2">NBRC 14913</strain>
    </source>
</reference>
<dbReference type="Pfam" id="PF12697">
    <property type="entry name" value="Abhydrolase_6"/>
    <property type="match status" value="1"/>
</dbReference>
<dbReference type="RefSeq" id="WP_213002532.1">
    <property type="nucleotide sequence ID" value="NZ_BAAATW010000002.1"/>
</dbReference>
<gene>
    <name evidence="2" type="ORF">Aco04nite_81590</name>
</gene>
<keyword evidence="3" id="KW-1185">Reference proteome</keyword>
<sequence length="265" mass="27460">MIYLTATPAGASVAVLDLGASDPVRVYVGGLGSSTGVGFGQVTGHPLLGGTGRHILIDLIGSGWSDHDDTFGHTIDEHAGTVIAVLDGLGLTDVTLVGHSLGGSVVISAAAQRPDLVSTLVVAEPNLDPGIGSFSAEVAAFDEDTFAATEHERMIAELRTASDTDSIQFSRTLPRWSARGLHRTSVSLIADRPETFREQFYAFPGPRIYISGELSAEDLDPLRGAGVDVRVVPASGHALMLDNLDGFAAAIASAHVPGDDAGTIH</sequence>
<name>A0A919T312_9ACTN</name>
<feature type="domain" description="AB hydrolase-1" evidence="1">
    <location>
        <begin position="46"/>
        <end position="250"/>
    </location>
</feature>
<proteinExistence type="predicted"/>
<evidence type="ECO:0000313" key="2">
    <source>
        <dbReference type="EMBL" id="GIM82460.1"/>
    </source>
</evidence>
<protein>
    <submittedName>
        <fullName evidence="2">Alpha/beta hydrolase</fullName>
    </submittedName>
</protein>
<dbReference type="Gene3D" id="3.40.50.1820">
    <property type="entry name" value="alpha/beta hydrolase"/>
    <property type="match status" value="1"/>
</dbReference>
<dbReference type="GO" id="GO:0016787">
    <property type="term" value="F:hydrolase activity"/>
    <property type="evidence" value="ECO:0007669"/>
    <property type="project" value="UniProtKB-KW"/>
</dbReference>
<dbReference type="InterPro" id="IPR000073">
    <property type="entry name" value="AB_hydrolase_1"/>
</dbReference>
<dbReference type="EMBL" id="BOQP01000051">
    <property type="protein sequence ID" value="GIM82460.1"/>
    <property type="molecule type" value="Genomic_DNA"/>
</dbReference>
<dbReference type="InterPro" id="IPR050228">
    <property type="entry name" value="Carboxylesterase_BioH"/>
</dbReference>
<dbReference type="AlphaFoldDB" id="A0A919T312"/>
<dbReference type="PANTHER" id="PTHR43194">
    <property type="entry name" value="HYDROLASE ALPHA/BETA FOLD FAMILY"/>
    <property type="match status" value="1"/>
</dbReference>
<comment type="caution">
    <text evidence="2">The sequence shown here is derived from an EMBL/GenBank/DDBJ whole genome shotgun (WGS) entry which is preliminary data.</text>
</comment>
<organism evidence="2 3">
    <name type="scientific">Winogradskya consettensis</name>
    <dbReference type="NCBI Taxonomy" id="113560"/>
    <lineage>
        <taxon>Bacteria</taxon>
        <taxon>Bacillati</taxon>
        <taxon>Actinomycetota</taxon>
        <taxon>Actinomycetes</taxon>
        <taxon>Micromonosporales</taxon>
        <taxon>Micromonosporaceae</taxon>
        <taxon>Winogradskya</taxon>
    </lineage>
</organism>
<dbReference type="Proteomes" id="UP000680865">
    <property type="component" value="Unassembled WGS sequence"/>
</dbReference>
<keyword evidence="2" id="KW-0378">Hydrolase</keyword>
<dbReference type="SUPFAM" id="SSF53474">
    <property type="entry name" value="alpha/beta-Hydrolases"/>
    <property type="match status" value="1"/>
</dbReference>
<accession>A0A919T312</accession>
<dbReference type="PRINTS" id="PR00111">
    <property type="entry name" value="ABHYDROLASE"/>
</dbReference>
<evidence type="ECO:0000259" key="1">
    <source>
        <dbReference type="Pfam" id="PF12697"/>
    </source>
</evidence>
<dbReference type="InterPro" id="IPR029058">
    <property type="entry name" value="AB_hydrolase_fold"/>
</dbReference>